<sequence length="357" mass="39091">MFFFSTNQFRRALLAVVFTGGVTGGGAAPTGLQQLRYGNPGLAVDLAVGLWAWPMPMDYDGDGDLDLLVSCPDRPSNGIYFFENPGGGDVMPVFKPGVRLGRGYRNISVSRVGGTDRVLIPSREFVGFRKRGFAESVSLFSKGNIHPNNVRNNVWRLVDYDGDTRLDLVIGVGDWTEYGWDNAYNARGEWINGPLHGHVYWMRNTGSSARPVYAPKQFVEAGGAAVDVYGWPTPNFADYDGDGDLDLVCGEFLDGLTYFKNAGSRTQPRYLAGQRVRQVNGGELKMDLQMIVPTAVDWDGDGDVDLIIGQEDGRVAFVEHTGRVVDGAPLFAEPRFFRQEAAGVKFGALSTPVAVDW</sequence>
<organism evidence="1">
    <name type="scientific">marine metagenome</name>
    <dbReference type="NCBI Taxonomy" id="408172"/>
    <lineage>
        <taxon>unclassified sequences</taxon>
        <taxon>metagenomes</taxon>
        <taxon>ecological metagenomes</taxon>
    </lineage>
</organism>
<feature type="non-terminal residue" evidence="1">
    <location>
        <position position="357"/>
    </location>
</feature>
<dbReference type="PANTHER" id="PTHR44103">
    <property type="entry name" value="PROPROTEIN CONVERTASE P"/>
    <property type="match status" value="1"/>
</dbReference>
<dbReference type="InterPro" id="IPR028994">
    <property type="entry name" value="Integrin_alpha_N"/>
</dbReference>
<gene>
    <name evidence="1" type="ORF">METZ01_LOCUS195737</name>
</gene>
<dbReference type="EMBL" id="UINC01041512">
    <property type="protein sequence ID" value="SVB42883.1"/>
    <property type="molecule type" value="Genomic_DNA"/>
</dbReference>
<dbReference type="SUPFAM" id="SSF69318">
    <property type="entry name" value="Integrin alpha N-terminal domain"/>
    <property type="match status" value="1"/>
</dbReference>
<accession>A0A382DYW6</accession>
<proteinExistence type="predicted"/>
<dbReference type="PANTHER" id="PTHR44103:SF1">
    <property type="entry name" value="PROPROTEIN CONVERTASE P"/>
    <property type="match status" value="1"/>
</dbReference>
<name>A0A382DYW6_9ZZZZ</name>
<dbReference type="AlphaFoldDB" id="A0A382DYW6"/>
<dbReference type="Gene3D" id="2.130.10.130">
    <property type="entry name" value="Integrin alpha, N-terminal"/>
    <property type="match status" value="1"/>
</dbReference>
<reference evidence="1" key="1">
    <citation type="submission" date="2018-05" db="EMBL/GenBank/DDBJ databases">
        <authorList>
            <person name="Lanie J.A."/>
            <person name="Ng W.-L."/>
            <person name="Kazmierczak K.M."/>
            <person name="Andrzejewski T.M."/>
            <person name="Davidsen T.M."/>
            <person name="Wayne K.J."/>
            <person name="Tettelin H."/>
            <person name="Glass J.I."/>
            <person name="Rusch D."/>
            <person name="Podicherti R."/>
            <person name="Tsui H.-C.T."/>
            <person name="Winkler M.E."/>
        </authorList>
    </citation>
    <scope>NUCLEOTIDE SEQUENCE</scope>
</reference>
<evidence type="ECO:0008006" key="2">
    <source>
        <dbReference type="Google" id="ProtNLM"/>
    </source>
</evidence>
<protein>
    <recommendedName>
        <fullName evidence="2">ASPIC/UnbV domain-containing protein</fullName>
    </recommendedName>
</protein>
<evidence type="ECO:0000313" key="1">
    <source>
        <dbReference type="EMBL" id="SVB42883.1"/>
    </source>
</evidence>